<evidence type="ECO:0000313" key="1">
    <source>
        <dbReference type="EMBL" id="GGF31658.1"/>
    </source>
</evidence>
<evidence type="ECO:0000313" key="2">
    <source>
        <dbReference type="Proteomes" id="UP000598775"/>
    </source>
</evidence>
<dbReference type="EMBL" id="BMGP01000004">
    <property type="protein sequence ID" value="GGF31658.1"/>
    <property type="molecule type" value="Genomic_DNA"/>
</dbReference>
<proteinExistence type="predicted"/>
<reference evidence="1 2" key="1">
    <citation type="journal article" date="2014" name="Int. J. Syst. Evol. Microbiol.">
        <title>Complete genome sequence of Corynebacterium casei LMG S-19264T (=DSM 44701T), isolated from a smear-ripened cheese.</title>
        <authorList>
            <consortium name="US DOE Joint Genome Institute (JGI-PGF)"/>
            <person name="Walter F."/>
            <person name="Albersmeier A."/>
            <person name="Kalinowski J."/>
            <person name="Ruckert C."/>
        </authorList>
    </citation>
    <scope>NUCLEOTIDE SEQUENCE [LARGE SCALE GENOMIC DNA]</scope>
    <source>
        <strain evidence="1 2">CGMCC 1.12976</strain>
    </source>
</reference>
<protein>
    <recommendedName>
        <fullName evidence="3">RES domain-containing protein</fullName>
    </recommendedName>
</protein>
<comment type="caution">
    <text evidence="1">The sequence shown here is derived from an EMBL/GenBank/DDBJ whole genome shotgun (WGS) entry which is preliminary data.</text>
</comment>
<organism evidence="1 2">
    <name type="scientific">Subtercola lobariae</name>
    <dbReference type="NCBI Taxonomy" id="1588641"/>
    <lineage>
        <taxon>Bacteria</taxon>
        <taxon>Bacillati</taxon>
        <taxon>Actinomycetota</taxon>
        <taxon>Actinomycetes</taxon>
        <taxon>Micrococcales</taxon>
        <taxon>Microbacteriaceae</taxon>
        <taxon>Subtercola</taxon>
    </lineage>
</organism>
<gene>
    <name evidence="1" type="ORF">GCM10011399_26040</name>
</gene>
<dbReference type="AlphaFoldDB" id="A0A917B9N8"/>
<dbReference type="RefSeq" id="WP_188678968.1">
    <property type="nucleotide sequence ID" value="NZ_BMGP01000004.1"/>
</dbReference>
<keyword evidence="2" id="KW-1185">Reference proteome</keyword>
<accession>A0A917B9N8</accession>
<name>A0A917B9N8_9MICO</name>
<dbReference type="Proteomes" id="UP000598775">
    <property type="component" value="Unassembled WGS sequence"/>
</dbReference>
<evidence type="ECO:0008006" key="3">
    <source>
        <dbReference type="Google" id="ProtNLM"/>
    </source>
</evidence>
<sequence length="263" mass="29208">MTTLCSLTGLELVESPHHKTYRIARTSFGPLSPRPRLPDDDDQVDVSGWGRFDAIGRTMYSSDDRATAFMELLAPYRTEINGARRALQADADAMGIPLDDFWLMIVNDWDQAGTMRARWLPKAWREGRAVYHIEYPDGWWVDLTSTHSMAALSTHLENELAQIGVIGGLTVAHLSGDDRRITTTIAEWLRNTVRLFDGTSPLGVRFASKHGHPAGGTGACWAYWMRATDAGLSEPVAVVGEASIDEGDTDLETAQRFCKVRTR</sequence>